<evidence type="ECO:0000313" key="1">
    <source>
        <dbReference type="EMBL" id="CAH1995853.1"/>
    </source>
</evidence>
<name>A0A9P0LJI2_ACAOB</name>
<gene>
    <name evidence="1" type="ORF">ACAOBT_LOCUS22877</name>
</gene>
<proteinExistence type="predicted"/>
<comment type="caution">
    <text evidence="1">The sequence shown here is derived from an EMBL/GenBank/DDBJ whole genome shotgun (WGS) entry which is preliminary data.</text>
</comment>
<keyword evidence="2" id="KW-1185">Reference proteome</keyword>
<reference evidence="1" key="1">
    <citation type="submission" date="2022-03" db="EMBL/GenBank/DDBJ databases">
        <authorList>
            <person name="Sayadi A."/>
        </authorList>
    </citation>
    <scope>NUCLEOTIDE SEQUENCE</scope>
</reference>
<organism evidence="1 2">
    <name type="scientific">Acanthoscelides obtectus</name>
    <name type="common">Bean weevil</name>
    <name type="synonym">Bruchus obtectus</name>
    <dbReference type="NCBI Taxonomy" id="200917"/>
    <lineage>
        <taxon>Eukaryota</taxon>
        <taxon>Metazoa</taxon>
        <taxon>Ecdysozoa</taxon>
        <taxon>Arthropoda</taxon>
        <taxon>Hexapoda</taxon>
        <taxon>Insecta</taxon>
        <taxon>Pterygota</taxon>
        <taxon>Neoptera</taxon>
        <taxon>Endopterygota</taxon>
        <taxon>Coleoptera</taxon>
        <taxon>Polyphaga</taxon>
        <taxon>Cucujiformia</taxon>
        <taxon>Chrysomeloidea</taxon>
        <taxon>Chrysomelidae</taxon>
        <taxon>Bruchinae</taxon>
        <taxon>Bruchini</taxon>
        <taxon>Acanthoscelides</taxon>
    </lineage>
</organism>
<dbReference type="Proteomes" id="UP001152888">
    <property type="component" value="Unassembled WGS sequence"/>
</dbReference>
<dbReference type="AlphaFoldDB" id="A0A9P0LJI2"/>
<protein>
    <submittedName>
        <fullName evidence="1">Uncharacterized protein</fullName>
    </submittedName>
</protein>
<dbReference type="EMBL" id="CAKOFQ010007241">
    <property type="protein sequence ID" value="CAH1995853.1"/>
    <property type="molecule type" value="Genomic_DNA"/>
</dbReference>
<evidence type="ECO:0000313" key="2">
    <source>
        <dbReference type="Proteomes" id="UP001152888"/>
    </source>
</evidence>
<accession>A0A9P0LJI2</accession>
<sequence length="62" mass="7091">MTDADIDTEVLIEEIFDKSWQRGLSEAVVRRGKCGMLKFDRQPTMLGGERPTLTALLIRLLR</sequence>